<evidence type="ECO:0000313" key="2">
    <source>
        <dbReference type="EMBL" id="CAF1591833.1"/>
    </source>
</evidence>
<evidence type="ECO:0000313" key="3">
    <source>
        <dbReference type="Proteomes" id="UP000663854"/>
    </source>
</evidence>
<protein>
    <submittedName>
        <fullName evidence="1">Uncharacterized protein</fullName>
    </submittedName>
</protein>
<dbReference type="Proteomes" id="UP000663854">
    <property type="component" value="Unassembled WGS sequence"/>
</dbReference>
<evidence type="ECO:0000313" key="1">
    <source>
        <dbReference type="EMBL" id="CAF1331399.1"/>
    </source>
</evidence>
<keyword evidence="4" id="KW-1185">Reference proteome</keyword>
<accession>A0A815FY45</accession>
<dbReference type="EMBL" id="CAJNOL010004629">
    <property type="protein sequence ID" value="CAF1591833.1"/>
    <property type="molecule type" value="Genomic_DNA"/>
</dbReference>
<dbReference type="EMBL" id="CAJNOH010003307">
    <property type="protein sequence ID" value="CAF1331399.1"/>
    <property type="molecule type" value="Genomic_DNA"/>
</dbReference>
<sequence length="180" mass="20703">MDEVRELLASRYFPYTNDSRFHDYRCSSLLTDRAGVFTGNGTVFVYITGHGLSSELANKLAQELTSLEGIYPQYRGYLVAQRDHGRLRLDELLEAGQIVAFTKFIGIEDFLIELLETCRTNQEKDSESPYFKPEPEKFRQRHLIIVVDACFSGNWIKDNIADQFETAYIKNTNISITIQT</sequence>
<dbReference type="Proteomes" id="UP000663870">
    <property type="component" value="Unassembled WGS sequence"/>
</dbReference>
<dbReference type="AlphaFoldDB" id="A0A815FY45"/>
<comment type="caution">
    <text evidence="1">The sequence shown here is derived from an EMBL/GenBank/DDBJ whole genome shotgun (WGS) entry which is preliminary data.</text>
</comment>
<feature type="non-terminal residue" evidence="1">
    <location>
        <position position="180"/>
    </location>
</feature>
<evidence type="ECO:0000313" key="4">
    <source>
        <dbReference type="Proteomes" id="UP000663870"/>
    </source>
</evidence>
<proteinExistence type="predicted"/>
<name>A0A815FY45_9BILA</name>
<gene>
    <name evidence="2" type="ORF">JXQ802_LOCUS47322</name>
    <name evidence="1" type="ORF">PYM288_LOCUS31428</name>
</gene>
<organism evidence="1 3">
    <name type="scientific">Rotaria sordida</name>
    <dbReference type="NCBI Taxonomy" id="392033"/>
    <lineage>
        <taxon>Eukaryota</taxon>
        <taxon>Metazoa</taxon>
        <taxon>Spiralia</taxon>
        <taxon>Gnathifera</taxon>
        <taxon>Rotifera</taxon>
        <taxon>Eurotatoria</taxon>
        <taxon>Bdelloidea</taxon>
        <taxon>Philodinida</taxon>
        <taxon>Philodinidae</taxon>
        <taxon>Rotaria</taxon>
    </lineage>
</organism>
<reference evidence="1" key="1">
    <citation type="submission" date="2021-02" db="EMBL/GenBank/DDBJ databases">
        <authorList>
            <person name="Nowell W R."/>
        </authorList>
    </citation>
    <scope>NUCLEOTIDE SEQUENCE</scope>
</reference>